<reference evidence="2" key="1">
    <citation type="submission" date="2020-11" db="EMBL/GenBank/DDBJ databases">
        <title>Genome seq and assembly of Planobacterium sp.</title>
        <authorList>
            <person name="Chhetri G."/>
        </authorList>
    </citation>
    <scope>NUCLEOTIDE SEQUENCE</scope>
    <source>
        <strain evidence="2">GCR5</strain>
    </source>
</reference>
<keyword evidence="3" id="KW-1185">Reference proteome</keyword>
<organism evidence="2 3">
    <name type="scientific">Planobacterium oryzisoli</name>
    <dbReference type="NCBI Taxonomy" id="2771435"/>
    <lineage>
        <taxon>Bacteria</taxon>
        <taxon>Pseudomonadati</taxon>
        <taxon>Bacteroidota</taxon>
        <taxon>Flavobacteriia</taxon>
        <taxon>Flavobacteriales</taxon>
        <taxon>Weeksellaceae</taxon>
        <taxon>Chryseobacterium group</taxon>
        <taxon>Chryseobacterium</taxon>
    </lineage>
</organism>
<gene>
    <name evidence="2" type="ORF">IC612_08695</name>
</gene>
<feature type="transmembrane region" description="Helical" evidence="1">
    <location>
        <begin position="152"/>
        <end position="170"/>
    </location>
</feature>
<dbReference type="AlphaFoldDB" id="A0A930YWT0"/>
<protein>
    <recommendedName>
        <fullName evidence="4">CCDC81-like prokaryotic HU domain-containing protein</fullName>
    </recommendedName>
</protein>
<dbReference type="Proteomes" id="UP000694480">
    <property type="component" value="Unassembled WGS sequence"/>
</dbReference>
<dbReference type="EMBL" id="JADKYY010000011">
    <property type="protein sequence ID" value="MBF5027872.1"/>
    <property type="molecule type" value="Genomic_DNA"/>
</dbReference>
<keyword evidence="1" id="KW-1133">Transmembrane helix</keyword>
<dbReference type="RefSeq" id="WP_194739798.1">
    <property type="nucleotide sequence ID" value="NZ_JADKYY010000011.1"/>
</dbReference>
<evidence type="ECO:0008006" key="4">
    <source>
        <dbReference type="Google" id="ProtNLM"/>
    </source>
</evidence>
<keyword evidence="1" id="KW-0472">Membrane</keyword>
<accession>A0A930YWT0</accession>
<sequence>MKITDSILELLKHSEKVALPGFGLFRLSRAEAVLLKKEESLLPPSYKVDLEIDYTVWEEELISYIATRNHQHRQQVALEVDKLAQFWKNQIQEGETRIDMTPLGALYLEENSHVFKGVRVDSLRSDLYGLQEISLQKLKRGKTSQKPYYPTYLWWGLLILLLFSLAVFFIPELRELVLGSATVFDNNLTK</sequence>
<evidence type="ECO:0000313" key="2">
    <source>
        <dbReference type="EMBL" id="MBF5027872.1"/>
    </source>
</evidence>
<keyword evidence="1" id="KW-0812">Transmembrane</keyword>
<evidence type="ECO:0000313" key="3">
    <source>
        <dbReference type="Proteomes" id="UP000694480"/>
    </source>
</evidence>
<name>A0A930YWT0_9FLAO</name>
<evidence type="ECO:0000256" key="1">
    <source>
        <dbReference type="SAM" id="Phobius"/>
    </source>
</evidence>
<proteinExistence type="predicted"/>
<comment type="caution">
    <text evidence="2">The sequence shown here is derived from an EMBL/GenBank/DDBJ whole genome shotgun (WGS) entry which is preliminary data.</text>
</comment>